<gene>
    <name evidence="12" type="ORF">NI17_004315</name>
</gene>
<dbReference type="CDD" id="cd14014">
    <property type="entry name" value="STKc_PknB_like"/>
    <property type="match status" value="1"/>
</dbReference>
<dbReference type="InterPro" id="IPR008266">
    <property type="entry name" value="Tyr_kinase_AS"/>
</dbReference>
<feature type="transmembrane region" description="Helical" evidence="10">
    <location>
        <begin position="443"/>
        <end position="469"/>
    </location>
</feature>
<dbReference type="Gene3D" id="1.10.510.10">
    <property type="entry name" value="Transferase(Phosphotransferase) domain 1"/>
    <property type="match status" value="1"/>
</dbReference>
<evidence type="ECO:0000256" key="4">
    <source>
        <dbReference type="ARBA" id="ARBA00022679"/>
    </source>
</evidence>
<dbReference type="InterPro" id="IPR013222">
    <property type="entry name" value="Glyco_hyd_98_carb-bd"/>
</dbReference>
<feature type="compositionally biased region" description="Pro residues" evidence="9">
    <location>
        <begin position="381"/>
        <end position="395"/>
    </location>
</feature>
<evidence type="ECO:0000313" key="12">
    <source>
        <dbReference type="EMBL" id="UOE20461.1"/>
    </source>
</evidence>
<keyword evidence="10" id="KW-1133">Transmembrane helix</keyword>
<keyword evidence="6" id="KW-0418">Kinase</keyword>
<feature type="compositionally biased region" description="Pro residues" evidence="9">
    <location>
        <begin position="313"/>
        <end position="340"/>
    </location>
</feature>
<evidence type="ECO:0000256" key="5">
    <source>
        <dbReference type="ARBA" id="ARBA00022741"/>
    </source>
</evidence>
<dbReference type="EC" id="2.7.11.1" evidence="2"/>
<evidence type="ECO:0000256" key="3">
    <source>
        <dbReference type="ARBA" id="ARBA00022527"/>
    </source>
</evidence>
<proteinExistence type="predicted"/>
<protein>
    <recommendedName>
        <fullName evidence="2">non-specific serine/threonine protein kinase</fullName>
        <ecNumber evidence="2">2.7.11.1</ecNumber>
    </recommendedName>
</protein>
<evidence type="ECO:0000256" key="9">
    <source>
        <dbReference type="SAM" id="MobiDB-lite"/>
    </source>
</evidence>
<dbReference type="SUPFAM" id="SSF56112">
    <property type="entry name" value="Protein kinase-like (PK-like)"/>
    <property type="match status" value="1"/>
</dbReference>
<feature type="region of interest" description="Disordered" evidence="9">
    <location>
        <begin position="477"/>
        <end position="526"/>
    </location>
</feature>
<dbReference type="SUPFAM" id="SSF49785">
    <property type="entry name" value="Galactose-binding domain-like"/>
    <property type="match status" value="1"/>
</dbReference>
<dbReference type="PROSITE" id="PS00109">
    <property type="entry name" value="PROTEIN_KINASE_TYR"/>
    <property type="match status" value="1"/>
</dbReference>
<accession>A0AA97LYR0</accession>
<dbReference type="PANTHER" id="PTHR43289:SF6">
    <property type="entry name" value="SERINE_THREONINE-PROTEIN KINASE NEKL-3"/>
    <property type="match status" value="1"/>
</dbReference>
<evidence type="ECO:0000313" key="13">
    <source>
        <dbReference type="Proteomes" id="UP000265719"/>
    </source>
</evidence>
<dbReference type="AlphaFoldDB" id="A0AA97LYR0"/>
<keyword evidence="5" id="KW-0547">Nucleotide-binding</keyword>
<dbReference type="PANTHER" id="PTHR43289">
    <property type="entry name" value="MITOGEN-ACTIVATED PROTEIN KINASE KINASE KINASE 20-RELATED"/>
    <property type="match status" value="1"/>
</dbReference>
<keyword evidence="13" id="KW-1185">Reference proteome</keyword>
<keyword evidence="3" id="KW-0723">Serine/threonine-protein kinase</keyword>
<dbReference type="Gene3D" id="3.30.200.20">
    <property type="entry name" value="Phosphorylase Kinase, domain 1"/>
    <property type="match status" value="1"/>
</dbReference>
<keyword evidence="10" id="KW-0472">Membrane</keyword>
<dbReference type="KEGG" id="thao:NI17_004315"/>
<dbReference type="InterPro" id="IPR038637">
    <property type="entry name" value="NPCBM_sf"/>
</dbReference>
<dbReference type="Pfam" id="PF00069">
    <property type="entry name" value="Pkinase"/>
    <property type="match status" value="1"/>
</dbReference>
<dbReference type="Pfam" id="PF08305">
    <property type="entry name" value="NPCBM"/>
    <property type="match status" value="1"/>
</dbReference>
<evidence type="ECO:0000256" key="1">
    <source>
        <dbReference type="ARBA" id="ARBA00004479"/>
    </source>
</evidence>
<feature type="domain" description="Protein kinase" evidence="11">
    <location>
        <begin position="16"/>
        <end position="298"/>
    </location>
</feature>
<dbReference type="SMART" id="SM00776">
    <property type="entry name" value="NPCBM"/>
    <property type="match status" value="1"/>
</dbReference>
<evidence type="ECO:0000256" key="7">
    <source>
        <dbReference type="ARBA" id="ARBA00022840"/>
    </source>
</evidence>
<dbReference type="RefSeq" id="WP_068689210.1">
    <property type="nucleotide sequence ID" value="NZ_CP063196.1"/>
</dbReference>
<evidence type="ECO:0000256" key="8">
    <source>
        <dbReference type="ARBA" id="ARBA00023170"/>
    </source>
</evidence>
<dbReference type="GO" id="GO:0004674">
    <property type="term" value="F:protein serine/threonine kinase activity"/>
    <property type="evidence" value="ECO:0007669"/>
    <property type="project" value="UniProtKB-KW"/>
</dbReference>
<dbReference type="InterPro" id="IPR000719">
    <property type="entry name" value="Prot_kinase_dom"/>
</dbReference>
<dbReference type="Gene3D" id="2.60.120.1060">
    <property type="entry name" value="NPCBM/NEW2 domain"/>
    <property type="match status" value="1"/>
</dbReference>
<reference evidence="12" key="1">
    <citation type="submission" date="2020-10" db="EMBL/GenBank/DDBJ databases">
        <title>De novo genome project of the cellulose decomposer Thermobifida halotolerans type strain.</title>
        <authorList>
            <person name="Nagy I."/>
            <person name="Horvath B."/>
            <person name="Kukolya J."/>
            <person name="Nagy I."/>
            <person name="Orsini M."/>
        </authorList>
    </citation>
    <scope>NUCLEOTIDE SEQUENCE</scope>
    <source>
        <strain evidence="12">DSM 44931</strain>
    </source>
</reference>
<dbReference type="GO" id="GO:0005524">
    <property type="term" value="F:ATP binding"/>
    <property type="evidence" value="ECO:0007669"/>
    <property type="project" value="UniProtKB-KW"/>
</dbReference>
<evidence type="ECO:0000256" key="6">
    <source>
        <dbReference type="ARBA" id="ARBA00022777"/>
    </source>
</evidence>
<dbReference type="GO" id="GO:0016020">
    <property type="term" value="C:membrane"/>
    <property type="evidence" value="ECO:0007669"/>
    <property type="project" value="UniProtKB-SubCell"/>
</dbReference>
<dbReference type="InterPro" id="IPR008979">
    <property type="entry name" value="Galactose-bd-like_sf"/>
</dbReference>
<feature type="region of interest" description="Disordered" evidence="9">
    <location>
        <begin position="293"/>
        <end position="438"/>
    </location>
</feature>
<dbReference type="EMBL" id="CP063196">
    <property type="protein sequence ID" value="UOE20461.1"/>
    <property type="molecule type" value="Genomic_DNA"/>
</dbReference>
<dbReference type="Proteomes" id="UP000265719">
    <property type="component" value="Chromosome"/>
</dbReference>
<keyword evidence="8" id="KW-0675">Receptor</keyword>
<organism evidence="12 13">
    <name type="scientific">Thermobifida halotolerans</name>
    <dbReference type="NCBI Taxonomy" id="483545"/>
    <lineage>
        <taxon>Bacteria</taxon>
        <taxon>Bacillati</taxon>
        <taxon>Actinomycetota</taxon>
        <taxon>Actinomycetes</taxon>
        <taxon>Streptosporangiales</taxon>
        <taxon>Nocardiopsidaceae</taxon>
        <taxon>Thermobifida</taxon>
    </lineage>
</organism>
<feature type="compositionally biased region" description="Low complexity" evidence="9">
    <location>
        <begin position="477"/>
        <end position="488"/>
    </location>
</feature>
<evidence type="ECO:0000256" key="2">
    <source>
        <dbReference type="ARBA" id="ARBA00012513"/>
    </source>
</evidence>
<evidence type="ECO:0000256" key="10">
    <source>
        <dbReference type="SAM" id="Phobius"/>
    </source>
</evidence>
<keyword evidence="10" id="KW-0812">Transmembrane</keyword>
<evidence type="ECO:0000259" key="11">
    <source>
        <dbReference type="PROSITE" id="PS50011"/>
    </source>
</evidence>
<sequence>MSSTLYVGPDSQPDKYRLVRSVGRGGEATLYLAEVTLAGQTEPVVVKVLNADVAATPEQFAELSRRWSEQAELLRFITRLGVVGVREHFEGAPEHRGGTASETTERALYLVMNHVDGVDLRDWRAEHAVEGPRAQRVALGYLEQIAEVLDVLHSGRATPSRRPVVHGDLSPGNIMINEDGQAVLVDFGLSRIAARHLTTRPWFTPGYAAPEIFNGEYSPASDRYAFGAITYFVLSGNEPPPSPEQLRDAFVNLPVMSVAGPEQRERIVMMFAADPAARPPALDWIKTVRSVSTSAPWSAPVTEPGLPRSGPAAPVPAPPAGAASAPPPEGPRVSGPPPRSGPVHPAADGAGVPREGAAPQQDVRFGGPGPQRPVGGLRGMPPAPAESAPAPPPQTPALASRPDTTAPMPAVSGPPSGPQRPWTSPHESGDSGGPARRRSRRPLLIGVAVLVVLAMVGASAATVYAMNWWQRVNAAAGTPTPGPQAAGQESADPGQGQETDESEASPPSTADGEADSERPDRPSSGEQYLATMDHIDEYGVQAANVKVNTVTYPRALVSSLYCYDDAEWIEYDLNRSWTTFEAVVGLEDTSQSDATVTFIVIVDGDEVANETVGLGAEREVSVDITGGLRLRLQVEPGPECGDANAVWGDPRVLG</sequence>
<dbReference type="InterPro" id="IPR011009">
    <property type="entry name" value="Kinase-like_dom_sf"/>
</dbReference>
<keyword evidence="4" id="KW-0808">Transferase</keyword>
<keyword evidence="7" id="KW-0067">ATP-binding</keyword>
<comment type="subcellular location">
    <subcellularLocation>
        <location evidence="1">Membrane</location>
        <topology evidence="1">Single-pass type I membrane protein</topology>
    </subcellularLocation>
</comment>
<dbReference type="PROSITE" id="PS50011">
    <property type="entry name" value="PROTEIN_KINASE_DOM"/>
    <property type="match status" value="1"/>
</dbReference>
<name>A0AA97LYR0_9ACTN</name>